<comment type="similarity">
    <text evidence="1">Belongs to the short-chain dehydrogenases/reductases (SDR) family.</text>
</comment>
<dbReference type="Gene3D" id="3.40.50.720">
    <property type="entry name" value="NAD(P)-binding Rossmann-like Domain"/>
    <property type="match status" value="2"/>
</dbReference>
<accession>A0A4Z1FYA2</accession>
<evidence type="ECO:0000256" key="1">
    <source>
        <dbReference type="ARBA" id="ARBA00006484"/>
    </source>
</evidence>
<dbReference type="SUPFAM" id="SSF51735">
    <property type="entry name" value="NAD(P)-binding Rossmann-fold domains"/>
    <property type="match status" value="1"/>
</dbReference>
<protein>
    <recommendedName>
        <fullName evidence="6">Ketoreductase (KR) domain-containing protein</fullName>
    </recommendedName>
</protein>
<evidence type="ECO:0008006" key="6">
    <source>
        <dbReference type="Google" id="ProtNLM"/>
    </source>
</evidence>
<dbReference type="Proteomes" id="UP000297910">
    <property type="component" value="Unassembled WGS sequence"/>
</dbReference>
<proteinExistence type="inferred from homology"/>
<evidence type="ECO:0000256" key="3">
    <source>
        <dbReference type="ARBA" id="ARBA00023002"/>
    </source>
</evidence>
<keyword evidence="3" id="KW-0560">Oxidoreductase</keyword>
<keyword evidence="2" id="KW-0521">NADP</keyword>
<evidence type="ECO:0000313" key="5">
    <source>
        <dbReference type="Proteomes" id="UP000297910"/>
    </source>
</evidence>
<keyword evidence="5" id="KW-1185">Reference proteome</keyword>
<dbReference type="PANTHER" id="PTHR24320:SF236">
    <property type="entry name" value="SHORT-CHAIN DEHYDROGENASE-RELATED"/>
    <property type="match status" value="1"/>
</dbReference>
<comment type="caution">
    <text evidence="4">The sequence shown here is derived from an EMBL/GenBank/DDBJ whole genome shotgun (WGS) entry which is preliminary data.</text>
</comment>
<dbReference type="InterPro" id="IPR036291">
    <property type="entry name" value="NAD(P)-bd_dom_sf"/>
</dbReference>
<dbReference type="EMBL" id="PQXI01000012">
    <property type="protein sequence ID" value="TGO29686.1"/>
    <property type="molecule type" value="Genomic_DNA"/>
</dbReference>
<dbReference type="PANTHER" id="PTHR24320">
    <property type="entry name" value="RETINOL DEHYDROGENASE"/>
    <property type="match status" value="1"/>
</dbReference>
<name>A0A4Z1FYA2_9HELO</name>
<evidence type="ECO:0000313" key="4">
    <source>
        <dbReference type="EMBL" id="TGO29686.1"/>
    </source>
</evidence>
<dbReference type="AlphaFoldDB" id="A0A4Z1FYA2"/>
<gene>
    <name evidence="4" type="ORF">BPAE_0012g00410</name>
</gene>
<sequence>MGVIFLQFFPPAPTPTEQKLTSQTGKVFIITGGTSVVGLELATILYRAGGRVYIAGRSEPALKNVSSISNHHQRQGVSQPVLGSVSKQGFELQMATNYLGPFLFTQYLLPCLKAAAKYSKPDAVRVVWTHPQFSELTAPKDGIILSELDTPPED</sequence>
<organism evidence="4 5">
    <name type="scientific">Botrytis paeoniae</name>
    <dbReference type="NCBI Taxonomy" id="278948"/>
    <lineage>
        <taxon>Eukaryota</taxon>
        <taxon>Fungi</taxon>
        <taxon>Dikarya</taxon>
        <taxon>Ascomycota</taxon>
        <taxon>Pezizomycotina</taxon>
        <taxon>Leotiomycetes</taxon>
        <taxon>Helotiales</taxon>
        <taxon>Sclerotiniaceae</taxon>
        <taxon>Botrytis</taxon>
    </lineage>
</organism>
<evidence type="ECO:0000256" key="2">
    <source>
        <dbReference type="ARBA" id="ARBA00022857"/>
    </source>
</evidence>
<dbReference type="GO" id="GO:0016491">
    <property type="term" value="F:oxidoreductase activity"/>
    <property type="evidence" value="ECO:0007669"/>
    <property type="project" value="UniProtKB-KW"/>
</dbReference>
<reference evidence="4 5" key="1">
    <citation type="submission" date="2017-12" db="EMBL/GenBank/DDBJ databases">
        <title>Comparative genomics of Botrytis spp.</title>
        <authorList>
            <person name="Valero-Jimenez C.A."/>
            <person name="Tapia P."/>
            <person name="Veloso J."/>
            <person name="Silva-Moreno E."/>
            <person name="Staats M."/>
            <person name="Valdes J.H."/>
            <person name="Van Kan J.A.L."/>
        </authorList>
    </citation>
    <scope>NUCLEOTIDE SEQUENCE [LARGE SCALE GENOMIC DNA]</scope>
    <source>
        <strain evidence="4 5">Bp0003</strain>
    </source>
</reference>